<dbReference type="InterPro" id="IPR058625">
    <property type="entry name" value="MdtA-like_BSH"/>
</dbReference>
<dbReference type="Gene3D" id="1.10.287.470">
    <property type="entry name" value="Helix hairpin bin"/>
    <property type="match status" value="1"/>
</dbReference>
<keyword evidence="2" id="KW-0472">Membrane</keyword>
<keyword evidence="2" id="KW-0812">Transmembrane</keyword>
<dbReference type="GO" id="GO:0015562">
    <property type="term" value="F:efflux transmembrane transporter activity"/>
    <property type="evidence" value="ECO:0007669"/>
    <property type="project" value="TreeGrafter"/>
</dbReference>
<gene>
    <name evidence="4" type="ORF">Q9312_08580</name>
</gene>
<name>A0AA51RW99_9GAMM</name>
<dbReference type="PANTHER" id="PTHR30469:SF12">
    <property type="entry name" value="MULTIDRUG RESISTANCE PROTEIN MDTA"/>
    <property type="match status" value="1"/>
</dbReference>
<feature type="transmembrane region" description="Helical" evidence="2">
    <location>
        <begin position="12"/>
        <end position="32"/>
    </location>
</feature>
<protein>
    <submittedName>
        <fullName evidence="4">Efflux RND transporter periplasmic adaptor subunit</fullName>
    </submittedName>
</protein>
<evidence type="ECO:0000259" key="3">
    <source>
        <dbReference type="Pfam" id="PF25917"/>
    </source>
</evidence>
<reference evidence="4 5" key="1">
    <citation type="submission" date="2023-08" db="EMBL/GenBank/DDBJ databases">
        <title>Pleionea litopenaei sp. nov., isolated from stomach of juvenile Litopenaeus vannamei.</title>
        <authorList>
            <person name="Rho A.M."/>
            <person name="Hwang C.Y."/>
        </authorList>
    </citation>
    <scope>NUCLEOTIDE SEQUENCE [LARGE SCALE GENOMIC DNA]</scope>
    <source>
        <strain evidence="4 5">HL-JVS1</strain>
    </source>
</reference>
<dbReference type="Proteomes" id="UP001239782">
    <property type="component" value="Chromosome"/>
</dbReference>
<dbReference type="RefSeq" id="WP_309204177.1">
    <property type="nucleotide sequence ID" value="NZ_CP133548.1"/>
</dbReference>
<dbReference type="Gene3D" id="2.40.50.100">
    <property type="match status" value="1"/>
</dbReference>
<comment type="similarity">
    <text evidence="1">Belongs to the membrane fusion protein (MFP) (TC 8.A.1) family.</text>
</comment>
<evidence type="ECO:0000313" key="5">
    <source>
        <dbReference type="Proteomes" id="UP001239782"/>
    </source>
</evidence>
<organism evidence="4 5">
    <name type="scientific">Pleionea litopenaei</name>
    <dbReference type="NCBI Taxonomy" id="3070815"/>
    <lineage>
        <taxon>Bacteria</taxon>
        <taxon>Pseudomonadati</taxon>
        <taxon>Pseudomonadota</taxon>
        <taxon>Gammaproteobacteria</taxon>
        <taxon>Oceanospirillales</taxon>
        <taxon>Pleioneaceae</taxon>
        <taxon>Pleionea</taxon>
    </lineage>
</organism>
<dbReference type="AlphaFoldDB" id="A0AA51RW99"/>
<dbReference type="Gene3D" id="2.40.30.170">
    <property type="match status" value="1"/>
</dbReference>
<dbReference type="Pfam" id="PF25917">
    <property type="entry name" value="BSH_RND"/>
    <property type="match status" value="1"/>
</dbReference>
<feature type="domain" description="Multidrug resistance protein MdtA-like barrel-sandwich hybrid" evidence="3">
    <location>
        <begin position="77"/>
        <end position="221"/>
    </location>
</feature>
<evidence type="ECO:0000256" key="2">
    <source>
        <dbReference type="SAM" id="Phobius"/>
    </source>
</evidence>
<dbReference type="PANTHER" id="PTHR30469">
    <property type="entry name" value="MULTIDRUG RESISTANCE PROTEIN MDTA"/>
    <property type="match status" value="1"/>
</dbReference>
<keyword evidence="5" id="KW-1185">Reference proteome</keyword>
<dbReference type="KEGG" id="plei:Q9312_08580"/>
<dbReference type="SUPFAM" id="SSF111369">
    <property type="entry name" value="HlyD-like secretion proteins"/>
    <property type="match status" value="1"/>
</dbReference>
<keyword evidence="2" id="KW-1133">Transmembrane helix</keyword>
<evidence type="ECO:0000256" key="1">
    <source>
        <dbReference type="ARBA" id="ARBA00009477"/>
    </source>
</evidence>
<dbReference type="InterPro" id="IPR006143">
    <property type="entry name" value="RND_pump_MFP"/>
</dbReference>
<sequence length="411" mass="45046">MNDKKLGMSFHQTLLACIALFAVSGVCLWLIFSNQPVAQKEGATKVTPMLVEVISAEVSNYQPTIHALGEVMPESEALVTAQVAGLISAMGESFELGRRLNAGTVLVQVEPSDYELRLAEAEAELADAKARFAIEQGEQLRAEKSVAMLGKPIAEANRSLALREPQKQQAQAVVTVAESRVRAAQLALQRTKVTMPFDGQVVERLVSVGSLVSESQPIARVIGTDRHWVQASVSLKQLAWLADPQNQPSVQITNPTHWPQGSARSGTLKQTIDELDSTTRMARVLVEVEDPLGLKQTEWSNRPVVVGSYLELALPVKPLKQVVRLDLAYLRKNDQVWVMHDKKLDIRPVSVIFRDKQFAYINQGIKPGDKIVISDLARIKQDAPLRLKAVAEKETNSAVSVSTVNPQGSSQ</sequence>
<evidence type="ECO:0000313" key="4">
    <source>
        <dbReference type="EMBL" id="WMS88956.1"/>
    </source>
</evidence>
<dbReference type="EMBL" id="CP133548">
    <property type="protein sequence ID" value="WMS88956.1"/>
    <property type="molecule type" value="Genomic_DNA"/>
</dbReference>
<dbReference type="GO" id="GO:1990281">
    <property type="term" value="C:efflux pump complex"/>
    <property type="evidence" value="ECO:0007669"/>
    <property type="project" value="TreeGrafter"/>
</dbReference>
<dbReference type="PROSITE" id="PS51257">
    <property type="entry name" value="PROKAR_LIPOPROTEIN"/>
    <property type="match status" value="1"/>
</dbReference>
<dbReference type="NCBIfam" id="TIGR01730">
    <property type="entry name" value="RND_mfp"/>
    <property type="match status" value="1"/>
</dbReference>
<proteinExistence type="inferred from homology"/>
<accession>A0AA51RW99</accession>
<dbReference type="Gene3D" id="2.40.420.20">
    <property type="match status" value="1"/>
</dbReference>